<dbReference type="EC" id="1.1.1.194" evidence="1"/>
<name>A0ABU9G0U4_9GAMM</name>
<reference evidence="1 2" key="1">
    <citation type="submission" date="2024-02" db="EMBL/GenBank/DDBJ databases">
        <title>Bacteria isolated from the canopy kelp, Nereocystis luetkeana.</title>
        <authorList>
            <person name="Pfister C.A."/>
            <person name="Younker I.T."/>
            <person name="Light S.H."/>
        </authorList>
    </citation>
    <scope>NUCLEOTIDE SEQUENCE [LARGE SCALE GENOMIC DNA]</scope>
    <source>
        <strain evidence="1 2">TI.4.07</strain>
    </source>
</reference>
<dbReference type="RefSeq" id="WP_341562432.1">
    <property type="nucleotide sequence ID" value="NZ_JBAKAQ010000001.1"/>
</dbReference>
<proteinExistence type="predicted"/>
<dbReference type="InterPro" id="IPR036291">
    <property type="entry name" value="NAD(P)-bd_dom_sf"/>
</dbReference>
<keyword evidence="1" id="KW-0560">Oxidoreductase</keyword>
<dbReference type="Proteomes" id="UP001379949">
    <property type="component" value="Unassembled WGS sequence"/>
</dbReference>
<protein>
    <submittedName>
        <fullName evidence="1">Coniferyl-alcohol dehydrogenase</fullName>
        <ecNumber evidence="1">1.1.1.194</ecNumber>
    </submittedName>
</protein>
<dbReference type="Pfam" id="PF13561">
    <property type="entry name" value="adh_short_C2"/>
    <property type="match status" value="1"/>
</dbReference>
<dbReference type="EMBL" id="JBAKAR010000001">
    <property type="protein sequence ID" value="MEL0611885.1"/>
    <property type="molecule type" value="Genomic_DNA"/>
</dbReference>
<comment type="caution">
    <text evidence="1">The sequence shown here is derived from an EMBL/GenBank/DDBJ whole genome shotgun (WGS) entry which is preliminary data.</text>
</comment>
<dbReference type="Gene3D" id="3.40.50.720">
    <property type="entry name" value="NAD(P)-binding Rossmann-like Domain"/>
    <property type="match status" value="1"/>
</dbReference>
<dbReference type="PRINTS" id="PR00081">
    <property type="entry name" value="GDHRDH"/>
</dbReference>
<accession>A0ABU9G0U4</accession>
<keyword evidence="2" id="KW-1185">Reference proteome</keyword>
<dbReference type="PANTHER" id="PTHR43975">
    <property type="entry name" value="ZGC:101858"/>
    <property type="match status" value="1"/>
</dbReference>
<dbReference type="InterPro" id="IPR002347">
    <property type="entry name" value="SDR_fam"/>
</dbReference>
<evidence type="ECO:0000313" key="1">
    <source>
        <dbReference type="EMBL" id="MEL0611885.1"/>
    </source>
</evidence>
<organism evidence="1 2">
    <name type="scientific">Marinomonas arenicola</name>
    <dbReference type="NCBI Taxonomy" id="569601"/>
    <lineage>
        <taxon>Bacteria</taxon>
        <taxon>Pseudomonadati</taxon>
        <taxon>Pseudomonadota</taxon>
        <taxon>Gammaproteobacteria</taxon>
        <taxon>Oceanospirillales</taxon>
        <taxon>Oceanospirillaceae</taxon>
        <taxon>Marinomonas</taxon>
    </lineage>
</organism>
<dbReference type="NCBIfam" id="NF009092">
    <property type="entry name" value="PRK12428.1"/>
    <property type="match status" value="1"/>
</dbReference>
<dbReference type="SUPFAM" id="SSF51735">
    <property type="entry name" value="NAD(P)-binding Rossmann-fold domains"/>
    <property type="match status" value="1"/>
</dbReference>
<sequence>MLFGKTIVVTGVASGIGRRTAELANQMGADVIGIDVTEPDHQFGTFLQGDISTSAGVNNLIQALPNNIDALCNVAGVSGTGGAAITLAINFFGLKALSEGLAPKIRTGGSIVNVASMAGFGWRENTQRAASIAKLEGFPDTDKIIEEFAIPNDLGYPISKEILLVWTMLAAHQEIFKSRHIRVNTVSPGPVETPILTQFRQVLGDSRVNSDVDRVGRAGTASDIAPVILFLCSDAARWVNGNNIATDGGLEASVTIDSLNLK</sequence>
<dbReference type="PANTHER" id="PTHR43975:SF2">
    <property type="entry name" value="EG:BACR7A4.14 PROTEIN-RELATED"/>
    <property type="match status" value="1"/>
</dbReference>
<dbReference type="GO" id="GO:0050268">
    <property type="term" value="F:coniferyl-alcohol dehydrogenase activity"/>
    <property type="evidence" value="ECO:0007669"/>
    <property type="project" value="UniProtKB-EC"/>
</dbReference>
<dbReference type="Pfam" id="PF00106">
    <property type="entry name" value="adh_short"/>
    <property type="match status" value="1"/>
</dbReference>
<evidence type="ECO:0000313" key="2">
    <source>
        <dbReference type="Proteomes" id="UP001379949"/>
    </source>
</evidence>
<gene>
    <name evidence="1" type="ORF">V6242_01905</name>
</gene>